<dbReference type="InterPro" id="IPR009057">
    <property type="entry name" value="Homeodomain-like_sf"/>
</dbReference>
<gene>
    <name evidence="3" type="ORF">JOF36_005453</name>
</gene>
<protein>
    <submittedName>
        <fullName evidence="3">AcrR family transcriptional regulator</fullName>
    </submittedName>
</protein>
<dbReference type="Proteomes" id="UP001519295">
    <property type="component" value="Unassembled WGS sequence"/>
</dbReference>
<evidence type="ECO:0000313" key="3">
    <source>
        <dbReference type="EMBL" id="MBP2369757.1"/>
    </source>
</evidence>
<keyword evidence="1" id="KW-0238">DNA-binding</keyword>
<organism evidence="3 4">
    <name type="scientific">Pseudonocardia parietis</name>
    <dbReference type="NCBI Taxonomy" id="570936"/>
    <lineage>
        <taxon>Bacteria</taxon>
        <taxon>Bacillati</taxon>
        <taxon>Actinomycetota</taxon>
        <taxon>Actinomycetes</taxon>
        <taxon>Pseudonocardiales</taxon>
        <taxon>Pseudonocardiaceae</taxon>
        <taxon>Pseudonocardia</taxon>
    </lineage>
</organism>
<evidence type="ECO:0000259" key="2">
    <source>
        <dbReference type="Pfam" id="PF00440"/>
    </source>
</evidence>
<evidence type="ECO:0000313" key="4">
    <source>
        <dbReference type="Proteomes" id="UP001519295"/>
    </source>
</evidence>
<dbReference type="Gene3D" id="1.10.357.10">
    <property type="entry name" value="Tetracycline Repressor, domain 2"/>
    <property type="match status" value="1"/>
</dbReference>
<dbReference type="Pfam" id="PF00440">
    <property type="entry name" value="TetR_N"/>
    <property type="match status" value="1"/>
</dbReference>
<dbReference type="SUPFAM" id="SSF46689">
    <property type="entry name" value="Homeodomain-like"/>
    <property type="match status" value="1"/>
</dbReference>
<dbReference type="InterPro" id="IPR001647">
    <property type="entry name" value="HTH_TetR"/>
</dbReference>
<feature type="domain" description="HTH tetR-type" evidence="2">
    <location>
        <begin position="10"/>
        <end position="50"/>
    </location>
</feature>
<reference evidence="3 4" key="1">
    <citation type="submission" date="2021-03" db="EMBL/GenBank/DDBJ databases">
        <title>Sequencing the genomes of 1000 actinobacteria strains.</title>
        <authorList>
            <person name="Klenk H.-P."/>
        </authorList>
    </citation>
    <scope>NUCLEOTIDE SEQUENCE [LARGE SCALE GENOMIC DNA]</scope>
    <source>
        <strain evidence="3 4">DSM 45256</strain>
    </source>
</reference>
<keyword evidence="4" id="KW-1185">Reference proteome</keyword>
<name>A0ABS4W0L7_9PSEU</name>
<accession>A0ABS4W0L7</accession>
<evidence type="ECO:0000256" key="1">
    <source>
        <dbReference type="ARBA" id="ARBA00023125"/>
    </source>
</evidence>
<dbReference type="EMBL" id="JAGINU010000001">
    <property type="protein sequence ID" value="MBP2369757.1"/>
    <property type="molecule type" value="Genomic_DNA"/>
</dbReference>
<sequence length="88" mass="9757">MRVDDAGRAHLLFLDQGYAGARIGDITDRCGISRTGSYTCFRGKREVFRRAEAERLPRGAAIHDDDLVHTLTRFVVGMLDAGRPPVGR</sequence>
<dbReference type="RefSeq" id="WP_210032240.1">
    <property type="nucleotide sequence ID" value="NZ_JAGINU010000001.1"/>
</dbReference>
<proteinExistence type="predicted"/>
<comment type="caution">
    <text evidence="3">The sequence shown here is derived from an EMBL/GenBank/DDBJ whole genome shotgun (WGS) entry which is preliminary data.</text>
</comment>